<evidence type="ECO:0000256" key="4">
    <source>
        <dbReference type="ARBA" id="ARBA00023004"/>
    </source>
</evidence>
<dbReference type="InterPro" id="IPR006638">
    <property type="entry name" value="Elp3/MiaA/NifB-like_rSAM"/>
</dbReference>
<accession>A0A8J6NA94</accession>
<keyword evidence="3" id="KW-0479">Metal-binding</keyword>
<organism evidence="7 8">
    <name type="scientific">Candidatus Desulfatifera sulfidica</name>
    <dbReference type="NCBI Taxonomy" id="2841691"/>
    <lineage>
        <taxon>Bacteria</taxon>
        <taxon>Pseudomonadati</taxon>
        <taxon>Thermodesulfobacteriota</taxon>
        <taxon>Desulfobulbia</taxon>
        <taxon>Desulfobulbales</taxon>
        <taxon>Desulfobulbaceae</taxon>
        <taxon>Candidatus Desulfatifera</taxon>
    </lineage>
</organism>
<dbReference type="Gene3D" id="3.40.50.280">
    <property type="entry name" value="Cobalamin-binding domain"/>
    <property type="match status" value="1"/>
</dbReference>
<dbReference type="AlphaFoldDB" id="A0A8J6NA94"/>
<dbReference type="InterPro" id="IPR007197">
    <property type="entry name" value="rSAM"/>
</dbReference>
<dbReference type="InterPro" id="IPR023984">
    <property type="entry name" value="rSAM_ocin_1"/>
</dbReference>
<dbReference type="GO" id="GO:0051536">
    <property type="term" value="F:iron-sulfur cluster binding"/>
    <property type="evidence" value="ECO:0007669"/>
    <property type="project" value="UniProtKB-KW"/>
</dbReference>
<dbReference type="NCBIfam" id="TIGR03975">
    <property type="entry name" value="rSAM_ocin_1"/>
    <property type="match status" value="1"/>
</dbReference>
<evidence type="ECO:0000313" key="8">
    <source>
        <dbReference type="Proteomes" id="UP000599024"/>
    </source>
</evidence>
<dbReference type="SFLD" id="SFLDS00029">
    <property type="entry name" value="Radical_SAM"/>
    <property type="match status" value="1"/>
</dbReference>
<sequence>MMPPSNPALRVALISLPWAIFNRPSIQLGALKAFLEQDPQIRCDTFHPYLLTAKALGTAGYHELAENSWAGEALFSPLLFPEHHPAAARLFHKSWSGSSKPPFDFTTTVKLLDQVLHDWLADMNFSQYQLVGFSICFNQLLSSLVVASRLKNRHPELPIVFGGSGCVGPMGHSLLQTFPQIDYIVHGEGEQNLKRICEYLLHKKNLLPPQVYHRHKLRPGEPVPPIQDLNQLPTPDYRPYFKEMEQIFPGQPFIPILPVEFSRGCWWNRCTFCNLNLQWHGYRWKKSTRMCSEVQTLSQTHQALDFTFTDNALPPNEADRFFKTISETQVDLDFFAEIRVIPDPKRLALYHRGGLSTVQVGIEALSSSLLKRMDKGTTTIENIAAMKAAQACGMRLEGNLILEFPGSSEEEAHETLTNLDFVLPYLPLTGASFFLGHGSPVQQNPSHFGITAITRHPKNKQLLPAPCLSSLTMLIKGYRGDRTIQQKRWLAVNRKIKDWQGFHKRRRNIKQPALSQRDGGSFLIIRQEQDQGPTLQHRLQGRSREIYLFCATICERSTLHQQYPMIPPDRIDMFLNELTTKRLLFQEKDTVLALAVSEPGKTTDSPG</sequence>
<evidence type="ECO:0000256" key="5">
    <source>
        <dbReference type="ARBA" id="ARBA00023014"/>
    </source>
</evidence>
<dbReference type="SFLD" id="SFLDF00324">
    <property type="entry name" value="bacteriocin_maturation"/>
    <property type="match status" value="1"/>
</dbReference>
<dbReference type="PANTHER" id="PTHR43409:SF7">
    <property type="entry name" value="BLL1977 PROTEIN"/>
    <property type="match status" value="1"/>
</dbReference>
<dbReference type="SUPFAM" id="SSF102114">
    <property type="entry name" value="Radical SAM enzymes"/>
    <property type="match status" value="1"/>
</dbReference>
<reference evidence="7 8" key="1">
    <citation type="submission" date="2020-08" db="EMBL/GenBank/DDBJ databases">
        <title>Bridging the membrane lipid divide: bacteria of the FCB group superphylum have the potential to synthesize archaeal ether lipids.</title>
        <authorList>
            <person name="Villanueva L."/>
            <person name="Von Meijenfeldt F.A.B."/>
            <person name="Westbye A.B."/>
            <person name="Yadav S."/>
            <person name="Hopmans E.C."/>
            <person name="Dutilh B.E."/>
            <person name="Sinninghe Damste J.S."/>
        </authorList>
    </citation>
    <scope>NUCLEOTIDE SEQUENCE [LARGE SCALE GENOMIC DNA]</scope>
    <source>
        <strain evidence="7">NIOZ-UU81</strain>
    </source>
</reference>
<dbReference type="SMART" id="SM00729">
    <property type="entry name" value="Elp3"/>
    <property type="match status" value="1"/>
</dbReference>
<evidence type="ECO:0000259" key="6">
    <source>
        <dbReference type="PROSITE" id="PS51918"/>
    </source>
</evidence>
<dbReference type="Pfam" id="PF04055">
    <property type="entry name" value="Radical_SAM"/>
    <property type="match status" value="1"/>
</dbReference>
<dbReference type="PANTHER" id="PTHR43409">
    <property type="entry name" value="ANAEROBIC MAGNESIUM-PROTOPORPHYRIN IX MONOMETHYL ESTER CYCLASE-RELATED"/>
    <property type="match status" value="1"/>
</dbReference>
<protein>
    <submittedName>
        <fullName evidence="7">RiPP maturation radical SAM protein 1</fullName>
    </submittedName>
</protein>
<evidence type="ECO:0000256" key="3">
    <source>
        <dbReference type="ARBA" id="ARBA00022723"/>
    </source>
</evidence>
<evidence type="ECO:0000256" key="1">
    <source>
        <dbReference type="ARBA" id="ARBA00001966"/>
    </source>
</evidence>
<dbReference type="InterPro" id="IPR051198">
    <property type="entry name" value="BchE-like"/>
</dbReference>
<dbReference type="GO" id="GO:0003824">
    <property type="term" value="F:catalytic activity"/>
    <property type="evidence" value="ECO:0007669"/>
    <property type="project" value="InterPro"/>
</dbReference>
<dbReference type="EMBL" id="JACNLK010000073">
    <property type="protein sequence ID" value="MBC8209056.1"/>
    <property type="molecule type" value="Genomic_DNA"/>
</dbReference>
<dbReference type="InterPro" id="IPR058240">
    <property type="entry name" value="rSAM_sf"/>
</dbReference>
<keyword evidence="2" id="KW-0949">S-adenosyl-L-methionine</keyword>
<dbReference type="PROSITE" id="PS51918">
    <property type="entry name" value="RADICAL_SAM"/>
    <property type="match status" value="1"/>
</dbReference>
<dbReference type="Proteomes" id="UP000599024">
    <property type="component" value="Unassembled WGS sequence"/>
</dbReference>
<dbReference type="GO" id="GO:0046872">
    <property type="term" value="F:metal ion binding"/>
    <property type="evidence" value="ECO:0007669"/>
    <property type="project" value="UniProtKB-KW"/>
</dbReference>
<comment type="cofactor">
    <cofactor evidence="1">
        <name>[4Fe-4S] cluster</name>
        <dbReference type="ChEBI" id="CHEBI:49883"/>
    </cofactor>
</comment>
<proteinExistence type="predicted"/>
<name>A0A8J6NA94_9BACT</name>
<evidence type="ECO:0000256" key="2">
    <source>
        <dbReference type="ARBA" id="ARBA00022691"/>
    </source>
</evidence>
<dbReference type="Gene3D" id="3.80.30.20">
    <property type="entry name" value="tm_1862 like domain"/>
    <property type="match status" value="1"/>
</dbReference>
<dbReference type="SFLD" id="SFLDG01082">
    <property type="entry name" value="B12-binding_domain_containing"/>
    <property type="match status" value="1"/>
</dbReference>
<dbReference type="InterPro" id="IPR023404">
    <property type="entry name" value="rSAM_horseshoe"/>
</dbReference>
<gene>
    <name evidence="7" type="ORF">H8E79_07805</name>
</gene>
<keyword evidence="4" id="KW-0408">Iron</keyword>
<feature type="domain" description="Radical SAM core" evidence="6">
    <location>
        <begin position="251"/>
        <end position="463"/>
    </location>
</feature>
<evidence type="ECO:0000313" key="7">
    <source>
        <dbReference type="EMBL" id="MBC8209056.1"/>
    </source>
</evidence>
<comment type="caution">
    <text evidence="7">The sequence shown here is derived from an EMBL/GenBank/DDBJ whole genome shotgun (WGS) entry which is preliminary data.</text>
</comment>
<keyword evidence="5" id="KW-0411">Iron-sulfur</keyword>